<feature type="domain" description="Peptidase S24/S26A/S26B/S26C" evidence="8">
    <location>
        <begin position="21"/>
        <end position="135"/>
    </location>
</feature>
<dbReference type="GO" id="GO:0006281">
    <property type="term" value="P:DNA repair"/>
    <property type="evidence" value="ECO:0007669"/>
    <property type="project" value="UniProtKB-KW"/>
</dbReference>
<dbReference type="NCBIfam" id="NF007621">
    <property type="entry name" value="PRK10276.1"/>
    <property type="match status" value="1"/>
</dbReference>
<dbReference type="InterPro" id="IPR015927">
    <property type="entry name" value="Peptidase_S24_S26A/B/C"/>
</dbReference>
<evidence type="ECO:0000256" key="2">
    <source>
        <dbReference type="ARBA" id="ARBA00022763"/>
    </source>
</evidence>
<keyword evidence="5" id="KW-0234">DNA repair</keyword>
<keyword evidence="2" id="KW-0227">DNA damage</keyword>
<dbReference type="InterPro" id="IPR006197">
    <property type="entry name" value="Peptidase_S24_LexA"/>
</dbReference>
<organism evidence="9 10">
    <name type="scientific">Kocuria coralli</name>
    <dbReference type="NCBI Taxonomy" id="1461025"/>
    <lineage>
        <taxon>Bacteria</taxon>
        <taxon>Bacillati</taxon>
        <taxon>Actinomycetota</taxon>
        <taxon>Actinomycetes</taxon>
        <taxon>Micrococcales</taxon>
        <taxon>Micrococcaceae</taxon>
        <taxon>Kocuria</taxon>
    </lineage>
</organism>
<keyword evidence="9" id="KW-0808">Transferase</keyword>
<dbReference type="Pfam" id="PF00717">
    <property type="entry name" value="Peptidase_S24"/>
    <property type="match status" value="1"/>
</dbReference>
<dbReference type="PANTHER" id="PTHR33516">
    <property type="entry name" value="LEXA REPRESSOR"/>
    <property type="match status" value="1"/>
</dbReference>
<accession>A0A5J5KTE5</accession>
<evidence type="ECO:0000256" key="7">
    <source>
        <dbReference type="RuleBase" id="RU003991"/>
    </source>
</evidence>
<dbReference type="EC" id="2.7.7.7" evidence="9"/>
<dbReference type="RefSeq" id="WP_158035009.1">
    <property type="nucleotide sequence ID" value="NZ_ML708634.1"/>
</dbReference>
<protein>
    <submittedName>
        <fullName evidence="9">Translesion error-prone DNA polymerase V autoproteolytic subunit</fullName>
        <ecNumber evidence="9">2.7.7.7</ecNumber>
    </submittedName>
</protein>
<keyword evidence="3 7" id="KW-0378">Hydrolase</keyword>
<dbReference type="Gene3D" id="2.10.109.10">
    <property type="entry name" value="Umud Fragment, subunit A"/>
    <property type="match status" value="1"/>
</dbReference>
<dbReference type="AlphaFoldDB" id="A0A5J5KTE5"/>
<keyword evidence="4 7" id="KW-0068">Autocatalytic cleavage</keyword>
<dbReference type="PRINTS" id="PR00726">
    <property type="entry name" value="LEXASERPTASE"/>
</dbReference>
<proteinExistence type="inferred from homology"/>
<keyword evidence="6" id="KW-0742">SOS response</keyword>
<gene>
    <name evidence="9" type="primary">umuD</name>
    <name evidence="9" type="ORF">FCK90_14440</name>
</gene>
<comment type="similarity">
    <text evidence="1 7">Belongs to the peptidase S24 family.</text>
</comment>
<dbReference type="EMBL" id="SZWF01000033">
    <property type="protein sequence ID" value="KAA9392999.1"/>
    <property type="molecule type" value="Genomic_DNA"/>
</dbReference>
<evidence type="ECO:0000256" key="3">
    <source>
        <dbReference type="ARBA" id="ARBA00022801"/>
    </source>
</evidence>
<dbReference type="OrthoDB" id="9787787at2"/>
<name>A0A5J5KTE5_9MICC</name>
<comment type="caution">
    <text evidence="9">The sequence shown here is derived from an EMBL/GenBank/DDBJ whole genome shotgun (WGS) entry which is preliminary data.</text>
</comment>
<evidence type="ECO:0000259" key="8">
    <source>
        <dbReference type="Pfam" id="PF00717"/>
    </source>
</evidence>
<dbReference type="InterPro" id="IPR050077">
    <property type="entry name" value="LexA_repressor"/>
</dbReference>
<dbReference type="GO" id="GO:0009432">
    <property type="term" value="P:SOS response"/>
    <property type="evidence" value="ECO:0007669"/>
    <property type="project" value="UniProtKB-KW"/>
</dbReference>
<evidence type="ECO:0000256" key="4">
    <source>
        <dbReference type="ARBA" id="ARBA00022813"/>
    </source>
</evidence>
<evidence type="ECO:0000256" key="5">
    <source>
        <dbReference type="ARBA" id="ARBA00023204"/>
    </source>
</evidence>
<dbReference type="GO" id="GO:0016787">
    <property type="term" value="F:hydrolase activity"/>
    <property type="evidence" value="ECO:0007669"/>
    <property type="project" value="UniProtKB-KW"/>
</dbReference>
<dbReference type="Proteomes" id="UP000325957">
    <property type="component" value="Unassembled WGS sequence"/>
</dbReference>
<reference evidence="9 10" key="1">
    <citation type="submission" date="2019-05" db="EMBL/GenBank/DDBJ databases">
        <title>Kocuria coralli sp. nov., a novel actinobacterium isolated from coral reef seawater.</title>
        <authorList>
            <person name="Li J."/>
        </authorList>
    </citation>
    <scope>NUCLEOTIDE SEQUENCE [LARGE SCALE GENOMIC DNA]</scope>
    <source>
        <strain evidence="9 10">SCSIO 13007</strain>
    </source>
</reference>
<dbReference type="PANTHER" id="PTHR33516:SF2">
    <property type="entry name" value="LEXA REPRESSOR-RELATED"/>
    <property type="match status" value="1"/>
</dbReference>
<keyword evidence="9" id="KW-0548">Nucleotidyltransferase</keyword>
<evidence type="ECO:0000313" key="9">
    <source>
        <dbReference type="EMBL" id="KAA9392999.1"/>
    </source>
</evidence>
<dbReference type="CDD" id="cd06529">
    <property type="entry name" value="S24_LexA-like"/>
    <property type="match status" value="1"/>
</dbReference>
<dbReference type="InterPro" id="IPR039418">
    <property type="entry name" value="LexA-like"/>
</dbReference>
<evidence type="ECO:0000313" key="10">
    <source>
        <dbReference type="Proteomes" id="UP000325957"/>
    </source>
</evidence>
<keyword evidence="10" id="KW-1185">Reference proteome</keyword>
<evidence type="ECO:0000256" key="6">
    <source>
        <dbReference type="ARBA" id="ARBA00023236"/>
    </source>
</evidence>
<dbReference type="GO" id="GO:0003677">
    <property type="term" value="F:DNA binding"/>
    <property type="evidence" value="ECO:0007669"/>
    <property type="project" value="InterPro"/>
</dbReference>
<dbReference type="InterPro" id="IPR036286">
    <property type="entry name" value="LexA/Signal_pep-like_sf"/>
</dbReference>
<evidence type="ECO:0000256" key="1">
    <source>
        <dbReference type="ARBA" id="ARBA00007484"/>
    </source>
</evidence>
<dbReference type="GO" id="GO:0006355">
    <property type="term" value="P:regulation of DNA-templated transcription"/>
    <property type="evidence" value="ECO:0007669"/>
    <property type="project" value="InterPro"/>
</dbReference>
<sequence length="143" mass="15563">MIANSPRPVTAGALLPVRPVALERISCGFPSPAQDYATDELDPRDLLVRDAVSTFYVSVEGHSMIDAGLDDGDIAVVDRGITPVNGMVVVAVVDGQQMIKRLITDGDDVRLHPENPEYPDLLVTDAMDARIWGVVTWALHRMK</sequence>
<dbReference type="SUPFAM" id="SSF51306">
    <property type="entry name" value="LexA/Signal peptidase"/>
    <property type="match status" value="1"/>
</dbReference>
<dbReference type="GO" id="GO:0003887">
    <property type="term" value="F:DNA-directed DNA polymerase activity"/>
    <property type="evidence" value="ECO:0007669"/>
    <property type="project" value="UniProtKB-EC"/>
</dbReference>